<dbReference type="InterPro" id="IPR036719">
    <property type="entry name" value="Neuro-gated_channel_TM_sf"/>
</dbReference>
<organism evidence="15 16">
    <name type="scientific">Dermatophagoides pteronyssinus</name>
    <name type="common">European house dust mite</name>
    <dbReference type="NCBI Taxonomy" id="6956"/>
    <lineage>
        <taxon>Eukaryota</taxon>
        <taxon>Metazoa</taxon>
        <taxon>Ecdysozoa</taxon>
        <taxon>Arthropoda</taxon>
        <taxon>Chelicerata</taxon>
        <taxon>Arachnida</taxon>
        <taxon>Acari</taxon>
        <taxon>Acariformes</taxon>
        <taxon>Sarcoptiformes</taxon>
        <taxon>Astigmata</taxon>
        <taxon>Psoroptidia</taxon>
        <taxon>Analgoidea</taxon>
        <taxon>Pyroglyphidae</taxon>
        <taxon>Dermatophagoidinae</taxon>
        <taxon>Dermatophagoides</taxon>
    </lineage>
</organism>
<evidence type="ECO:0000256" key="1">
    <source>
        <dbReference type="ARBA" id="ARBA00004141"/>
    </source>
</evidence>
<proteinExistence type="predicted"/>
<evidence type="ECO:0000256" key="5">
    <source>
        <dbReference type="ARBA" id="ARBA00022692"/>
    </source>
</evidence>
<gene>
    <name evidence="15" type="ORF">DERP_013514</name>
</gene>
<feature type="transmembrane region" description="Helical" evidence="12">
    <location>
        <begin position="451"/>
        <end position="467"/>
    </location>
</feature>
<keyword evidence="3" id="KW-0813">Transport</keyword>
<comment type="caution">
    <text evidence="15">The sequence shown here is derived from an EMBL/GenBank/DDBJ whole genome shotgun (WGS) entry which is preliminary data.</text>
</comment>
<dbReference type="SUPFAM" id="SSF90112">
    <property type="entry name" value="Neurotransmitter-gated ion-channel transmembrane pore"/>
    <property type="match status" value="1"/>
</dbReference>
<dbReference type="Proteomes" id="UP000887458">
    <property type="component" value="Unassembled WGS sequence"/>
</dbReference>
<evidence type="ECO:0000256" key="3">
    <source>
        <dbReference type="ARBA" id="ARBA00022448"/>
    </source>
</evidence>
<reference evidence="15 16" key="1">
    <citation type="journal article" date="2018" name="J. Allergy Clin. Immunol.">
        <title>High-quality assembly of Dermatophagoides pteronyssinus genome and transcriptome reveals a wide range of novel allergens.</title>
        <authorList>
            <person name="Liu X.Y."/>
            <person name="Yang K.Y."/>
            <person name="Wang M.Q."/>
            <person name="Kwok J.S."/>
            <person name="Zeng X."/>
            <person name="Yang Z."/>
            <person name="Xiao X.J."/>
            <person name="Lau C.P."/>
            <person name="Li Y."/>
            <person name="Huang Z.M."/>
            <person name="Ba J.G."/>
            <person name="Yim A.K."/>
            <person name="Ouyang C.Y."/>
            <person name="Ngai S.M."/>
            <person name="Chan T.F."/>
            <person name="Leung E.L."/>
            <person name="Liu L."/>
            <person name="Liu Z.G."/>
            <person name="Tsui S.K."/>
        </authorList>
    </citation>
    <scope>NUCLEOTIDE SEQUENCE [LARGE SCALE GENOMIC DNA]</scope>
    <source>
        <strain evidence="15">Derp</strain>
    </source>
</reference>
<dbReference type="EMBL" id="NJHN03000100">
    <property type="protein sequence ID" value="KAH9415044.1"/>
    <property type="molecule type" value="Genomic_DNA"/>
</dbReference>
<dbReference type="SUPFAM" id="SSF63712">
    <property type="entry name" value="Nicotinic receptor ligand binding domain-like"/>
    <property type="match status" value="1"/>
</dbReference>
<dbReference type="InterPro" id="IPR006201">
    <property type="entry name" value="Neur_channel"/>
</dbReference>
<feature type="compositionally biased region" description="Polar residues" evidence="11">
    <location>
        <begin position="407"/>
        <end position="422"/>
    </location>
</feature>
<dbReference type="InterPro" id="IPR038050">
    <property type="entry name" value="Neuro_actylchol_rec"/>
</dbReference>
<evidence type="ECO:0008006" key="17">
    <source>
        <dbReference type="Google" id="ProtNLM"/>
    </source>
</evidence>
<keyword evidence="5 12" id="KW-0812">Transmembrane</keyword>
<evidence type="ECO:0000256" key="7">
    <source>
        <dbReference type="ARBA" id="ARBA00022989"/>
    </source>
</evidence>
<dbReference type="Gene3D" id="2.70.170.10">
    <property type="entry name" value="Neurotransmitter-gated ion-channel ligand-binding domain"/>
    <property type="match status" value="1"/>
</dbReference>
<reference evidence="15 16" key="2">
    <citation type="journal article" date="2022" name="Mol. Biol. Evol.">
        <title>Comparative Genomics Reveals Insights into the Divergent Evolution of Astigmatic Mites and Household Pest Adaptations.</title>
        <authorList>
            <person name="Xiong Q."/>
            <person name="Wan A.T."/>
            <person name="Liu X."/>
            <person name="Fung C.S."/>
            <person name="Xiao X."/>
            <person name="Malainual N."/>
            <person name="Hou J."/>
            <person name="Wang L."/>
            <person name="Wang M."/>
            <person name="Yang K.Y."/>
            <person name="Cui Y."/>
            <person name="Leung E.L."/>
            <person name="Nong W."/>
            <person name="Shin S.K."/>
            <person name="Au S.W."/>
            <person name="Jeong K.Y."/>
            <person name="Chew F.T."/>
            <person name="Hui J.H."/>
            <person name="Leung T.F."/>
            <person name="Tungtrongchitr A."/>
            <person name="Zhong N."/>
            <person name="Liu Z."/>
            <person name="Tsui S.K."/>
        </authorList>
    </citation>
    <scope>NUCLEOTIDE SEQUENCE [LARGE SCALE GENOMIC DNA]</scope>
    <source>
        <strain evidence="15">Derp</strain>
    </source>
</reference>
<keyword evidence="7 12" id="KW-1133">Transmembrane helix</keyword>
<sequence length="468" mass="54367">MTTIQPNDEQYSVELLNDSIRINSNVYHKWTRPFWNTGNSVNISVNMKMDPIANYKDIESVLEIQTLYEFHWLDIRLKFSCEKAQEIVGTHYLADIWKPNLRVSRIDDIDVFGSSSLSKLTFLRIGCDGQVLIRYRSNLNLICVMNYQSYPFDNQTCSIYLISSDLSVEHLKLEWNDSQIIEDGFRITGHSLQGYSISEHTERIQGETFSMLTVELKVKRQFIHHLLTLFLPSMLIVATSWISFWIDITSIPSRTSIGVTTILALVTVSKEAKQDIPKVSYVKAIDLWFAGCILSIFCTLIEYVFVCFVHREERNKLKFRKQIKRSLSVASFLLPMDNNNNNNNDKQDRLNIHQQPHQYQRQNSGQFANGNNLLTPTIKTHVDLVMLVQVHLLQQQQIPNNQQNRQFEQQMNNESSRAATPSQMNNFDSLSMILKDTPQEVAESIDRKCRLLFPLAFALFNLIYWSYL</sequence>
<evidence type="ECO:0000256" key="11">
    <source>
        <dbReference type="SAM" id="MobiDB-lite"/>
    </source>
</evidence>
<keyword evidence="16" id="KW-1185">Reference proteome</keyword>
<dbReference type="Gene3D" id="1.20.58.390">
    <property type="entry name" value="Neurotransmitter-gated ion-channel transmembrane domain"/>
    <property type="match status" value="1"/>
</dbReference>
<name>A0ABQ8IXL4_DERPT</name>
<keyword evidence="8" id="KW-0406">Ion transport</keyword>
<dbReference type="Pfam" id="PF02931">
    <property type="entry name" value="Neur_chan_LBD"/>
    <property type="match status" value="1"/>
</dbReference>
<keyword evidence="6" id="KW-0732">Signal</keyword>
<comment type="subcellular location">
    <subcellularLocation>
        <location evidence="2">Cell membrane</location>
    </subcellularLocation>
    <subcellularLocation>
        <location evidence="1">Membrane</location>
        <topology evidence="1">Multi-pass membrane protein</topology>
    </subcellularLocation>
</comment>
<keyword evidence="10" id="KW-0407">Ion channel</keyword>
<feature type="transmembrane region" description="Helical" evidence="12">
    <location>
        <begin position="287"/>
        <end position="310"/>
    </location>
</feature>
<dbReference type="PRINTS" id="PR00253">
    <property type="entry name" value="GABAARECEPTR"/>
</dbReference>
<dbReference type="Pfam" id="PF02932">
    <property type="entry name" value="Neur_chan_memb"/>
    <property type="match status" value="1"/>
</dbReference>
<evidence type="ECO:0000256" key="9">
    <source>
        <dbReference type="ARBA" id="ARBA00023136"/>
    </source>
</evidence>
<feature type="domain" description="Neurotransmitter-gated ion-channel transmembrane" evidence="14">
    <location>
        <begin position="230"/>
        <end position="465"/>
    </location>
</feature>
<accession>A0ABQ8IXL4</accession>
<dbReference type="InterPro" id="IPR006028">
    <property type="entry name" value="GABAA/Glycine_rcpt"/>
</dbReference>
<evidence type="ECO:0000256" key="8">
    <source>
        <dbReference type="ARBA" id="ARBA00023065"/>
    </source>
</evidence>
<protein>
    <recommendedName>
        <fullName evidence="17">Glycine receptor subunit alpha-2-like</fullName>
    </recommendedName>
</protein>
<evidence type="ECO:0000256" key="12">
    <source>
        <dbReference type="SAM" id="Phobius"/>
    </source>
</evidence>
<evidence type="ECO:0000256" key="10">
    <source>
        <dbReference type="ARBA" id="ARBA00023303"/>
    </source>
</evidence>
<dbReference type="PANTHER" id="PTHR18945">
    <property type="entry name" value="NEUROTRANSMITTER GATED ION CHANNEL"/>
    <property type="match status" value="1"/>
</dbReference>
<keyword evidence="4" id="KW-1003">Cell membrane</keyword>
<dbReference type="CDD" id="cd19049">
    <property type="entry name" value="LGIC_TM_anion"/>
    <property type="match status" value="1"/>
</dbReference>
<feature type="domain" description="Neurotransmitter-gated ion-channel ligand-binding" evidence="13">
    <location>
        <begin position="24"/>
        <end position="220"/>
    </location>
</feature>
<dbReference type="InterPro" id="IPR006029">
    <property type="entry name" value="Neurotrans-gated_channel_TM"/>
</dbReference>
<feature type="region of interest" description="Disordered" evidence="11">
    <location>
        <begin position="403"/>
        <end position="422"/>
    </location>
</feature>
<evidence type="ECO:0000256" key="6">
    <source>
        <dbReference type="ARBA" id="ARBA00022729"/>
    </source>
</evidence>
<dbReference type="InterPro" id="IPR036734">
    <property type="entry name" value="Neur_chan_lig-bd_sf"/>
</dbReference>
<keyword evidence="9 12" id="KW-0472">Membrane</keyword>
<evidence type="ECO:0000256" key="2">
    <source>
        <dbReference type="ARBA" id="ARBA00004236"/>
    </source>
</evidence>
<evidence type="ECO:0000256" key="4">
    <source>
        <dbReference type="ARBA" id="ARBA00022475"/>
    </source>
</evidence>
<dbReference type="InterPro" id="IPR006202">
    <property type="entry name" value="Neur_chan_lig-bd"/>
</dbReference>
<evidence type="ECO:0000259" key="13">
    <source>
        <dbReference type="Pfam" id="PF02931"/>
    </source>
</evidence>
<feature type="transmembrane region" description="Helical" evidence="12">
    <location>
        <begin position="226"/>
        <end position="246"/>
    </location>
</feature>
<evidence type="ECO:0000313" key="15">
    <source>
        <dbReference type="EMBL" id="KAH9415044.1"/>
    </source>
</evidence>
<evidence type="ECO:0000259" key="14">
    <source>
        <dbReference type="Pfam" id="PF02932"/>
    </source>
</evidence>
<evidence type="ECO:0000313" key="16">
    <source>
        <dbReference type="Proteomes" id="UP000887458"/>
    </source>
</evidence>